<dbReference type="AlphaFoldDB" id="A0A6J5VY17"/>
<dbReference type="PANTHER" id="PTHR31672:SF10">
    <property type="entry name" value="F-BOX DOMAIN-CONTAINING PROTEIN"/>
    <property type="match status" value="1"/>
</dbReference>
<feature type="domain" description="F-box" evidence="1">
    <location>
        <begin position="6"/>
        <end position="53"/>
    </location>
</feature>
<dbReference type="Pfam" id="PF08268">
    <property type="entry name" value="FBA_3"/>
    <property type="match status" value="1"/>
</dbReference>
<dbReference type="CDD" id="cd22157">
    <property type="entry name" value="F-box_AtFBW1-like"/>
    <property type="match status" value="1"/>
</dbReference>
<proteinExistence type="predicted"/>
<gene>
    <name evidence="2" type="ORF">ORAREDHAP_LOCUS3762</name>
</gene>
<dbReference type="Gene3D" id="2.120.10.80">
    <property type="entry name" value="Kelch-type beta propeller"/>
    <property type="match status" value="1"/>
</dbReference>
<dbReference type="InterPro" id="IPR015915">
    <property type="entry name" value="Kelch-typ_b-propeller"/>
</dbReference>
<evidence type="ECO:0000259" key="1">
    <source>
        <dbReference type="PROSITE" id="PS50181"/>
    </source>
</evidence>
<protein>
    <recommendedName>
        <fullName evidence="1">F-box domain-containing protein</fullName>
    </recommendedName>
</protein>
<dbReference type="InterPro" id="IPR050796">
    <property type="entry name" value="SCF_F-box_component"/>
</dbReference>
<dbReference type="EMBL" id="CAEKKB010000001">
    <property type="protein sequence ID" value="CAB4294076.1"/>
    <property type="molecule type" value="Genomic_DNA"/>
</dbReference>
<dbReference type="InterPro" id="IPR017451">
    <property type="entry name" value="F-box-assoc_interact_dom"/>
</dbReference>
<organism evidence="2 3">
    <name type="scientific">Prunus armeniaca</name>
    <name type="common">Apricot</name>
    <name type="synonym">Armeniaca vulgaris</name>
    <dbReference type="NCBI Taxonomy" id="36596"/>
    <lineage>
        <taxon>Eukaryota</taxon>
        <taxon>Viridiplantae</taxon>
        <taxon>Streptophyta</taxon>
        <taxon>Embryophyta</taxon>
        <taxon>Tracheophyta</taxon>
        <taxon>Spermatophyta</taxon>
        <taxon>Magnoliopsida</taxon>
        <taxon>eudicotyledons</taxon>
        <taxon>Gunneridae</taxon>
        <taxon>Pentapetalae</taxon>
        <taxon>rosids</taxon>
        <taxon>fabids</taxon>
        <taxon>Rosales</taxon>
        <taxon>Rosaceae</taxon>
        <taxon>Amygdaloideae</taxon>
        <taxon>Amygdaleae</taxon>
        <taxon>Prunus</taxon>
    </lineage>
</organism>
<dbReference type="OrthoDB" id="1137387at2759"/>
<dbReference type="Proteomes" id="UP000507245">
    <property type="component" value="Unassembled WGS sequence"/>
</dbReference>
<sequence>MTSTHCKNSIYIPEEILIDILLRLPVKSLVRFMCVCKSWSNLIESSSFIGRHLNRNVKNHGLTFLVGLECTEVKPKIRHSIFSNETFKATCLDMGGFGLYGSSNGLVCLSCKSLDLDCPVTICNPSIMKFVRLPVTNVSCPPKYQYRCVLTFGFNSRLNDYKVVRLVTFTRGKKCNEVEVYSLSTNSWKSIGVIPPWIYSLGWHSGHAVSDGIAYWIMGQGEDDSFHLVSFDTGSEVFEQVLLPEAIVEGLEGVEGEIQAYKESVCLLQCERSEPELHVGIWVLQEKCLNKMHTVVIPGMWPMPLGFKTNDELLVNYVGKKGEIYLAIYNLQTKQINETRVSLPKHCSLDSDAADTYVESLLLLKGWSIRT</sequence>
<dbReference type="SMART" id="SM00256">
    <property type="entry name" value="FBOX"/>
    <property type="match status" value="1"/>
</dbReference>
<reference evidence="3" key="1">
    <citation type="journal article" date="2020" name="Genome Biol.">
        <title>Gamete binning: chromosome-level and haplotype-resolved genome assembly enabled by high-throughput single-cell sequencing of gamete genomes.</title>
        <authorList>
            <person name="Campoy J.A."/>
            <person name="Sun H."/>
            <person name="Goel M."/>
            <person name="Jiao W.-B."/>
            <person name="Folz-Donahue K."/>
            <person name="Wang N."/>
            <person name="Rubio M."/>
            <person name="Liu C."/>
            <person name="Kukat C."/>
            <person name="Ruiz D."/>
            <person name="Huettel B."/>
            <person name="Schneeberger K."/>
        </authorList>
    </citation>
    <scope>NUCLEOTIDE SEQUENCE [LARGE SCALE GENOMIC DNA]</scope>
    <source>
        <strain evidence="3">cv. Rojo Pasion</strain>
    </source>
</reference>
<dbReference type="PANTHER" id="PTHR31672">
    <property type="entry name" value="BNACNNG10540D PROTEIN"/>
    <property type="match status" value="1"/>
</dbReference>
<dbReference type="InterPro" id="IPR036047">
    <property type="entry name" value="F-box-like_dom_sf"/>
</dbReference>
<dbReference type="Gene3D" id="1.20.1280.50">
    <property type="match status" value="1"/>
</dbReference>
<evidence type="ECO:0000313" key="3">
    <source>
        <dbReference type="Proteomes" id="UP000507245"/>
    </source>
</evidence>
<name>A0A6J5VY17_PRUAR</name>
<accession>A0A6J5VY17</accession>
<evidence type="ECO:0000313" key="2">
    <source>
        <dbReference type="EMBL" id="CAB4294076.1"/>
    </source>
</evidence>
<dbReference type="InterPro" id="IPR001810">
    <property type="entry name" value="F-box_dom"/>
</dbReference>
<dbReference type="Pfam" id="PF00646">
    <property type="entry name" value="F-box"/>
    <property type="match status" value="1"/>
</dbReference>
<dbReference type="InterPro" id="IPR013187">
    <property type="entry name" value="F-box-assoc_dom_typ3"/>
</dbReference>
<dbReference type="SUPFAM" id="SSF81383">
    <property type="entry name" value="F-box domain"/>
    <property type="match status" value="1"/>
</dbReference>
<dbReference type="NCBIfam" id="TIGR01640">
    <property type="entry name" value="F_box_assoc_1"/>
    <property type="match status" value="1"/>
</dbReference>
<keyword evidence="3" id="KW-1185">Reference proteome</keyword>
<dbReference type="PROSITE" id="PS50181">
    <property type="entry name" value="FBOX"/>
    <property type="match status" value="1"/>
</dbReference>